<feature type="domain" description="Apple" evidence="4">
    <location>
        <begin position="27"/>
        <end position="95"/>
    </location>
</feature>
<feature type="compositionally biased region" description="Polar residues" evidence="1">
    <location>
        <begin position="294"/>
        <end position="310"/>
    </location>
</feature>
<feature type="signal peptide" evidence="3">
    <location>
        <begin position="1"/>
        <end position="24"/>
    </location>
</feature>
<dbReference type="AlphaFoldDB" id="A0A8B8F1M2"/>
<gene>
    <name evidence="6" type="primary">LOC111138450</name>
</gene>
<evidence type="ECO:0000313" key="5">
    <source>
        <dbReference type="Proteomes" id="UP000694844"/>
    </source>
</evidence>
<evidence type="ECO:0000256" key="3">
    <source>
        <dbReference type="SAM" id="SignalP"/>
    </source>
</evidence>
<protein>
    <submittedName>
        <fullName evidence="6">Uncharacterized protein LOC111138450</fullName>
    </submittedName>
</protein>
<keyword evidence="3" id="KW-0732">Signal</keyword>
<feature type="region of interest" description="Disordered" evidence="1">
    <location>
        <begin position="268"/>
        <end position="314"/>
    </location>
</feature>
<accession>A0A8B8F1M2</accession>
<dbReference type="InterPro" id="IPR003609">
    <property type="entry name" value="Pan_app"/>
</dbReference>
<dbReference type="Proteomes" id="UP000694844">
    <property type="component" value="Chromosome 5"/>
</dbReference>
<dbReference type="PROSITE" id="PS50948">
    <property type="entry name" value="PAN"/>
    <property type="match status" value="3"/>
</dbReference>
<feature type="chain" id="PRO_5034578282" evidence="3">
    <location>
        <begin position="25"/>
        <end position="426"/>
    </location>
</feature>
<dbReference type="RefSeq" id="XP_022346131.1">
    <property type="nucleotide sequence ID" value="XM_022490423.1"/>
</dbReference>
<proteinExistence type="predicted"/>
<keyword evidence="2" id="KW-1133">Transmembrane helix</keyword>
<keyword evidence="2" id="KW-0472">Membrane</keyword>
<evidence type="ECO:0000313" key="6">
    <source>
        <dbReference type="RefSeq" id="XP_022346131.1"/>
    </source>
</evidence>
<feature type="domain" description="Apple" evidence="4">
    <location>
        <begin position="182"/>
        <end position="254"/>
    </location>
</feature>
<name>A0A8B8F1M2_CRAVI</name>
<evidence type="ECO:0000259" key="4">
    <source>
        <dbReference type="PROSITE" id="PS50948"/>
    </source>
</evidence>
<feature type="transmembrane region" description="Helical" evidence="2">
    <location>
        <begin position="396"/>
        <end position="421"/>
    </location>
</feature>
<keyword evidence="5" id="KW-1185">Reference proteome</keyword>
<dbReference type="GeneID" id="111138450"/>
<feature type="domain" description="Apple" evidence="4">
    <location>
        <begin position="102"/>
        <end position="178"/>
    </location>
</feature>
<evidence type="ECO:0000256" key="1">
    <source>
        <dbReference type="SAM" id="MobiDB-lite"/>
    </source>
</evidence>
<dbReference type="OrthoDB" id="6157288at2759"/>
<reference evidence="6" key="1">
    <citation type="submission" date="2025-08" db="UniProtKB">
        <authorList>
            <consortium name="RefSeq"/>
        </authorList>
    </citation>
    <scope>IDENTIFICATION</scope>
    <source>
        <tissue evidence="6">Whole sample</tissue>
    </source>
</reference>
<keyword evidence="2" id="KW-0812">Transmembrane</keyword>
<feature type="compositionally biased region" description="Low complexity" evidence="1">
    <location>
        <begin position="268"/>
        <end position="293"/>
    </location>
</feature>
<sequence>MDFVRKMMIVPMLFWIITLKFLKCKGCLESYTLVGSYKRLVSSYSFEPRTSFSLSQCESHCNNHVGCMGYYHNPSDGCELSSSTFYTTDLFCPSCKFYTRHCTTGCFDNYTVIGPYLKGEGVFFQATVTEGQCQSLCNANGSCHGFHHNSHSDLCELTVGYNAILSSSSGSYFHMRHCPKACSNSYTPKEGYAKSTAVFWEDTSTQTDCQNECSNHSFCMGFHFNTANSLCQLSTVKEKGLFGCSTCDFYQRECYTTTVGVVSGVTGTTQEIPGISSPTTSETTTETQTTSQGQNSSPDTPISPTQSTDKVTLPATDEITTEWKTDSVTTSINSPSSNTSLVPCICTCKNTNVSLEESIERRKKELQVNVEELSSTKRKLISVDDNRPSAQALGQVGIAILAFIGGLIVLPDIISVFRFYYAHFKK</sequence>
<organism evidence="5 6">
    <name type="scientific">Crassostrea virginica</name>
    <name type="common">Eastern oyster</name>
    <dbReference type="NCBI Taxonomy" id="6565"/>
    <lineage>
        <taxon>Eukaryota</taxon>
        <taxon>Metazoa</taxon>
        <taxon>Spiralia</taxon>
        <taxon>Lophotrochozoa</taxon>
        <taxon>Mollusca</taxon>
        <taxon>Bivalvia</taxon>
        <taxon>Autobranchia</taxon>
        <taxon>Pteriomorphia</taxon>
        <taxon>Ostreida</taxon>
        <taxon>Ostreoidea</taxon>
        <taxon>Ostreidae</taxon>
        <taxon>Crassostrea</taxon>
    </lineage>
</organism>
<dbReference type="KEGG" id="cvn:111138450"/>
<evidence type="ECO:0000256" key="2">
    <source>
        <dbReference type="SAM" id="Phobius"/>
    </source>
</evidence>